<evidence type="ECO:0000313" key="2">
    <source>
        <dbReference type="EMBL" id="MFD1737470.1"/>
    </source>
</evidence>
<accession>A0ABW4LTM0</accession>
<dbReference type="Pfam" id="PF07827">
    <property type="entry name" value="KNTase_C"/>
    <property type="match status" value="1"/>
</dbReference>
<organism evidence="2 3">
    <name type="scientific">Bacillus salitolerans</name>
    <dbReference type="NCBI Taxonomy" id="1437434"/>
    <lineage>
        <taxon>Bacteria</taxon>
        <taxon>Bacillati</taxon>
        <taxon>Bacillota</taxon>
        <taxon>Bacilli</taxon>
        <taxon>Bacillales</taxon>
        <taxon>Bacillaceae</taxon>
        <taxon>Bacillus</taxon>
    </lineage>
</organism>
<feature type="domain" description="Kanamycin nucleotidyltransferase C-terminal" evidence="1">
    <location>
        <begin position="12"/>
        <end position="81"/>
    </location>
</feature>
<evidence type="ECO:0000259" key="1">
    <source>
        <dbReference type="Pfam" id="PF07827"/>
    </source>
</evidence>
<dbReference type="SUPFAM" id="SSF81593">
    <property type="entry name" value="Nucleotidyltransferase substrate binding subunit/domain"/>
    <property type="match status" value="1"/>
</dbReference>
<protein>
    <submittedName>
        <fullName evidence="2">Kanamycin nucleotidyltransferase C-terminal domain-containing protein</fullName>
    </submittedName>
</protein>
<proteinExistence type="predicted"/>
<dbReference type="EMBL" id="JBHUEM010000020">
    <property type="protein sequence ID" value="MFD1737470.1"/>
    <property type="molecule type" value="Genomic_DNA"/>
</dbReference>
<name>A0ABW4LTM0_9BACI</name>
<gene>
    <name evidence="2" type="ORF">ACFSCX_12990</name>
</gene>
<dbReference type="InterPro" id="IPR012481">
    <property type="entry name" value="KNTase_C"/>
</dbReference>
<sequence length="82" mass="9751">MNTTFLLVQKKDFSWQTAKLIGLANKKYYITRARTFEESLKMETRPTGYDEQAHLVMEGTLANKDLIYQRCELLWIGLNEWF</sequence>
<keyword evidence="3" id="KW-1185">Reference proteome</keyword>
<dbReference type="Proteomes" id="UP001597214">
    <property type="component" value="Unassembled WGS sequence"/>
</dbReference>
<dbReference type="RefSeq" id="WP_377928678.1">
    <property type="nucleotide sequence ID" value="NZ_JBHUEM010000020.1"/>
</dbReference>
<dbReference type="Gene3D" id="1.20.120.330">
    <property type="entry name" value="Nucleotidyltransferases domain 2"/>
    <property type="match status" value="1"/>
</dbReference>
<evidence type="ECO:0000313" key="3">
    <source>
        <dbReference type="Proteomes" id="UP001597214"/>
    </source>
</evidence>
<comment type="caution">
    <text evidence="2">The sequence shown here is derived from an EMBL/GenBank/DDBJ whole genome shotgun (WGS) entry which is preliminary data.</text>
</comment>
<reference evidence="3" key="1">
    <citation type="journal article" date="2019" name="Int. J. Syst. Evol. Microbiol.">
        <title>The Global Catalogue of Microorganisms (GCM) 10K type strain sequencing project: providing services to taxonomists for standard genome sequencing and annotation.</title>
        <authorList>
            <consortium name="The Broad Institute Genomics Platform"/>
            <consortium name="The Broad Institute Genome Sequencing Center for Infectious Disease"/>
            <person name="Wu L."/>
            <person name="Ma J."/>
        </authorList>
    </citation>
    <scope>NUCLEOTIDE SEQUENCE [LARGE SCALE GENOMIC DNA]</scope>
    <source>
        <strain evidence="3">CCUG 49339</strain>
    </source>
</reference>